<comment type="caution">
    <text evidence="8">The sequence shown here is derived from an EMBL/GenBank/DDBJ whole genome shotgun (WGS) entry which is preliminary data.</text>
</comment>
<dbReference type="InterPro" id="IPR034870">
    <property type="entry name" value="TET_fam"/>
</dbReference>
<organism evidence="8 9">
    <name type="scientific">Rotaria sordida</name>
    <dbReference type="NCBI Taxonomy" id="392033"/>
    <lineage>
        <taxon>Eukaryota</taxon>
        <taxon>Metazoa</taxon>
        <taxon>Spiralia</taxon>
        <taxon>Gnathifera</taxon>
        <taxon>Rotifera</taxon>
        <taxon>Eurotatoria</taxon>
        <taxon>Bdelloidea</taxon>
        <taxon>Philodinida</taxon>
        <taxon>Philodinidae</taxon>
        <taxon>Rotaria</taxon>
    </lineage>
</organism>
<dbReference type="SUPFAM" id="SSF54928">
    <property type="entry name" value="RNA-binding domain, RBD"/>
    <property type="match status" value="1"/>
</dbReference>
<feature type="region of interest" description="Disordered" evidence="5">
    <location>
        <begin position="86"/>
        <end position="125"/>
    </location>
</feature>
<dbReference type="InterPro" id="IPR035979">
    <property type="entry name" value="RBD_domain_sf"/>
</dbReference>
<dbReference type="GO" id="GO:0006355">
    <property type="term" value="P:regulation of DNA-templated transcription"/>
    <property type="evidence" value="ECO:0007669"/>
    <property type="project" value="InterPro"/>
</dbReference>
<dbReference type="PANTHER" id="PTHR23238">
    <property type="entry name" value="RNA BINDING PROTEIN"/>
    <property type="match status" value="1"/>
</dbReference>
<evidence type="ECO:0000256" key="5">
    <source>
        <dbReference type="SAM" id="MobiDB-lite"/>
    </source>
</evidence>
<keyword evidence="3" id="KW-0539">Nucleus</keyword>
<accession>A0A814RU60</accession>
<dbReference type="Proteomes" id="UP000663854">
    <property type="component" value="Unassembled WGS sequence"/>
</dbReference>
<dbReference type="PROSITE" id="PS50102">
    <property type="entry name" value="RRM"/>
    <property type="match status" value="1"/>
</dbReference>
<feature type="region of interest" description="Disordered" evidence="5">
    <location>
        <begin position="384"/>
        <end position="427"/>
    </location>
</feature>
<dbReference type="AlphaFoldDB" id="A0A814RU60"/>
<reference evidence="8" key="1">
    <citation type="submission" date="2021-02" db="EMBL/GenBank/DDBJ databases">
        <authorList>
            <person name="Nowell W R."/>
        </authorList>
    </citation>
    <scope>NUCLEOTIDE SEQUENCE</scope>
</reference>
<evidence type="ECO:0000313" key="7">
    <source>
        <dbReference type="EMBL" id="CAF1016468.1"/>
    </source>
</evidence>
<evidence type="ECO:0000256" key="2">
    <source>
        <dbReference type="ARBA" id="ARBA00022884"/>
    </source>
</evidence>
<feature type="compositionally biased region" description="Low complexity" evidence="5">
    <location>
        <begin position="165"/>
        <end position="176"/>
    </location>
</feature>
<name>A0A814RU60_9BILA</name>
<feature type="domain" description="RRM" evidence="6">
    <location>
        <begin position="269"/>
        <end position="357"/>
    </location>
</feature>
<proteinExistence type="predicted"/>
<dbReference type="GO" id="GO:0005634">
    <property type="term" value="C:nucleus"/>
    <property type="evidence" value="ECO:0007669"/>
    <property type="project" value="UniProtKB-SubCell"/>
</dbReference>
<dbReference type="InterPro" id="IPR000504">
    <property type="entry name" value="RRM_dom"/>
</dbReference>
<evidence type="ECO:0000256" key="1">
    <source>
        <dbReference type="ARBA" id="ARBA00004123"/>
    </source>
</evidence>
<keyword evidence="2 4" id="KW-0694">RNA-binding</keyword>
<dbReference type="InterPro" id="IPR012677">
    <property type="entry name" value="Nucleotide-bd_a/b_plait_sf"/>
</dbReference>
<dbReference type="EMBL" id="CAJNOL010000615">
    <property type="protein sequence ID" value="CAF1138986.1"/>
    <property type="molecule type" value="Genomic_DNA"/>
</dbReference>
<protein>
    <recommendedName>
        <fullName evidence="6">RRM domain-containing protein</fullName>
    </recommendedName>
</protein>
<feature type="compositionally biased region" description="Low complexity" evidence="5">
    <location>
        <begin position="386"/>
        <end position="427"/>
    </location>
</feature>
<feature type="region of interest" description="Disordered" evidence="5">
    <location>
        <begin position="162"/>
        <end position="202"/>
    </location>
</feature>
<evidence type="ECO:0000313" key="8">
    <source>
        <dbReference type="EMBL" id="CAF1138986.1"/>
    </source>
</evidence>
<evidence type="ECO:0000259" key="6">
    <source>
        <dbReference type="PROSITE" id="PS50102"/>
    </source>
</evidence>
<dbReference type="Proteomes" id="UP000663870">
    <property type="component" value="Unassembled WGS sequence"/>
</dbReference>
<evidence type="ECO:0000256" key="3">
    <source>
        <dbReference type="ARBA" id="ARBA00023242"/>
    </source>
</evidence>
<keyword evidence="9" id="KW-1185">Reference proteome</keyword>
<evidence type="ECO:0000256" key="4">
    <source>
        <dbReference type="PROSITE-ProRule" id="PRU00176"/>
    </source>
</evidence>
<dbReference type="SMART" id="SM00360">
    <property type="entry name" value="RRM"/>
    <property type="match status" value="1"/>
</dbReference>
<dbReference type="GO" id="GO:0003723">
    <property type="term" value="F:RNA binding"/>
    <property type="evidence" value="ECO:0007669"/>
    <property type="project" value="UniProtKB-UniRule"/>
</dbReference>
<gene>
    <name evidence="8" type="ORF">JXQ802_LOCUS21114</name>
    <name evidence="7" type="ORF">PYM288_LOCUS15388</name>
</gene>
<dbReference type="Pfam" id="PF00076">
    <property type="entry name" value="RRM_1"/>
    <property type="match status" value="1"/>
</dbReference>
<comment type="subcellular location">
    <subcellularLocation>
        <location evidence="1">Nucleus</location>
    </subcellularLocation>
</comment>
<dbReference type="EMBL" id="CAJNOH010000368">
    <property type="protein sequence ID" value="CAF1016468.1"/>
    <property type="molecule type" value="Genomic_DNA"/>
</dbReference>
<sequence length="512" mass="54657">MATTQPTYDYSAYDYSYDTSSSSAYSSYPGYETSASYAPPGTYDSYAASATYPTSAASTSSPYTSVDPYSGYSAAAYGYPTTATSAGAPPATANQPSYPPSYSSSPTATGYTYDSRRMTPPPPASATAHYAPYDYTSSAAAAYVGGPPTSAAYSPYKSVSATNGSSSTSAYSTYPSSAPPPHGTYGVPPGSHLSGAIGAHPPPSHVYGPPPPTAGMMPRRPDYYPPPQMPHSMHYVSHQAQPMHYRLPPRGGYQRELDEPGDENALLRHVVYITGLPKEIQNETLAEVFSAACGPIAPVDVRSPKPKIWVYKDRQTREGKGEATITFINPESCQTAINYFNGKELFGREIRVTLCPRRMYNMQKQNTPFNPAAPPMNTTTMIKPINTNNNGNTTTTTTTTDSATTTTTATTSTAASTTSTTTSTTAPVTTANPIATISSSTHGLSRQLNHSLFKFRQTPEQQRGLLPTPPISFGAPIIGSAVQRDGVRKELPRIALNRGNYINPTGVRPKPY</sequence>
<dbReference type="Gene3D" id="3.30.70.330">
    <property type="match status" value="1"/>
</dbReference>
<evidence type="ECO:0000313" key="9">
    <source>
        <dbReference type="Proteomes" id="UP000663870"/>
    </source>
</evidence>